<dbReference type="OrthoDB" id="6253113at2759"/>
<evidence type="ECO:0000256" key="1">
    <source>
        <dbReference type="SAM" id="MobiDB-lite"/>
    </source>
</evidence>
<keyword evidence="3" id="KW-1185">Reference proteome</keyword>
<feature type="compositionally biased region" description="Low complexity" evidence="1">
    <location>
        <begin position="168"/>
        <end position="178"/>
    </location>
</feature>
<accession>A0A8E0RMF1</accession>
<dbReference type="EMBL" id="LUCM01010588">
    <property type="protein sequence ID" value="KAA0185263.1"/>
    <property type="molecule type" value="Genomic_DNA"/>
</dbReference>
<gene>
    <name evidence="2" type="ORF">FBUS_00637</name>
</gene>
<feature type="compositionally biased region" description="Polar residues" evidence="1">
    <location>
        <begin position="421"/>
        <end position="436"/>
    </location>
</feature>
<feature type="region of interest" description="Disordered" evidence="1">
    <location>
        <begin position="402"/>
        <end position="471"/>
    </location>
</feature>
<feature type="region of interest" description="Disordered" evidence="1">
    <location>
        <begin position="265"/>
        <end position="288"/>
    </location>
</feature>
<sequence>MGMSPGQDPPKFHLISVPIVQCKPPTFHVLSNELAGPWPTGADRSDVPNQLFLPNSNPKRAEQQTCHSSYPIIPQQCLEHAQAVLDPREHTEFHAQYFNTIPLKSNSQRKLLDQSQMAYKDQPPTYNPTSDPSKANGDTVEIMEPSSAEVPLDNVDHRRNVSQDVSEPSPNSAASNSSVNKPQSPKSVAEPGANAVGSNPQPDQATHQNPCQGSTHWMEQYLNELYSRKRWLTEALLQAEVSLKRLICEETAITGIWPGVNEANGREKPRCGSHGSLTETTGSIGRGIHDLESRATMLMNRLKWRQSRRSKSAHERLPTEYDQVARNGLIQPNSTEMQLRRATVGTEPRGLQSEINGSITVVRGNDERSDVTVPRRLLRWWRQNKRRSVVDAKRRQSMGFMSMHCPAPASGLSSPMELRTRGSSVPPNETRASTNTDSERFNGHSSERASLRLRQKPFSERSPGKLPTTYTVADPQSVPPMFNPAVTVCSYSSHPPNYQYVQLFTSNVNGKNGTEAIGNPFFLGNNRIHFLPCHQLTATTNPTSTAENTFNNGGNQEQSVQPGSVIRNPVHIEQNEKILHSYPQAAQMGPVHLYEYTNYSGKGLPNRWTTVRCRPLYPGTKADRSLSPPPLPPRVCGPVVHAEPIQNPILMNTRYQMQPPYATHVVDWTRSGVTALGDGPAAIKETRDQQRIDRRGISSANGPMVTTVKLAPHFQPISQRQSTNKQSKRWNPAQMQFTAIPKSTNVQTRARFPSVGGTGSASRITNGYEICPQAAALASRRVHSANVRLPSWDQMQADTMRNPFAEPLWQLRLGAQPHMDNPNIIVRAACNNGTGQMGRTFKHPVDSVVHNSNGMHHESGAAGVHKGVTSFDDCNAALRECLRGWELTSDGHTNWLTKSDPSRFVVGPNNSR</sequence>
<name>A0A8E0RMF1_9TREM</name>
<feature type="compositionally biased region" description="Basic and acidic residues" evidence="1">
    <location>
        <begin position="437"/>
        <end position="450"/>
    </location>
</feature>
<proteinExistence type="predicted"/>
<dbReference type="Proteomes" id="UP000728185">
    <property type="component" value="Unassembled WGS sequence"/>
</dbReference>
<comment type="caution">
    <text evidence="2">The sequence shown here is derived from an EMBL/GenBank/DDBJ whole genome shotgun (WGS) entry which is preliminary data.</text>
</comment>
<feature type="compositionally biased region" description="Polar residues" evidence="1">
    <location>
        <begin position="196"/>
        <end position="212"/>
    </location>
</feature>
<organism evidence="2 3">
    <name type="scientific">Fasciolopsis buskii</name>
    <dbReference type="NCBI Taxonomy" id="27845"/>
    <lineage>
        <taxon>Eukaryota</taxon>
        <taxon>Metazoa</taxon>
        <taxon>Spiralia</taxon>
        <taxon>Lophotrochozoa</taxon>
        <taxon>Platyhelminthes</taxon>
        <taxon>Trematoda</taxon>
        <taxon>Digenea</taxon>
        <taxon>Plagiorchiida</taxon>
        <taxon>Echinostomata</taxon>
        <taxon>Echinostomatoidea</taxon>
        <taxon>Fasciolidae</taxon>
        <taxon>Fasciolopsis</taxon>
    </lineage>
</organism>
<evidence type="ECO:0000313" key="2">
    <source>
        <dbReference type="EMBL" id="KAA0185263.1"/>
    </source>
</evidence>
<protein>
    <submittedName>
        <fullName evidence="2">Uncharacterized protein</fullName>
    </submittedName>
</protein>
<dbReference type="AlphaFoldDB" id="A0A8E0RMF1"/>
<feature type="region of interest" description="Disordered" evidence="1">
    <location>
        <begin position="119"/>
        <end position="212"/>
    </location>
</feature>
<evidence type="ECO:0000313" key="3">
    <source>
        <dbReference type="Proteomes" id="UP000728185"/>
    </source>
</evidence>
<reference evidence="2" key="1">
    <citation type="submission" date="2019-05" db="EMBL/GenBank/DDBJ databases">
        <title>Annotation for the trematode Fasciolopsis buski.</title>
        <authorList>
            <person name="Choi Y.-J."/>
        </authorList>
    </citation>
    <scope>NUCLEOTIDE SEQUENCE</scope>
    <source>
        <strain evidence="2">HT</strain>
        <tissue evidence="2">Whole worm</tissue>
    </source>
</reference>